<dbReference type="Pfam" id="PF04364">
    <property type="entry name" value="DNA_pol3_chi"/>
    <property type="match status" value="1"/>
</dbReference>
<dbReference type="GO" id="GO:0032298">
    <property type="term" value="P:positive regulation of DNA-templated DNA replication initiation"/>
    <property type="evidence" value="ECO:0007669"/>
    <property type="project" value="TreeGrafter"/>
</dbReference>
<accession>A0A4D7CA94</accession>
<dbReference type="SUPFAM" id="SSF102400">
    <property type="entry name" value="DNA polymerase III chi subunit"/>
    <property type="match status" value="1"/>
</dbReference>
<dbReference type="InterPro" id="IPR036768">
    <property type="entry name" value="PolIII_chi_sf"/>
</dbReference>
<proteinExistence type="predicted"/>
<sequence>MTLDIGFYHVMRQPLEQAVAQILERAYSRGQRTAVLVADEGRMQALDAALWTYDDASFLPHATSRNQQADLQPILIGTQGLGRTRPKCCWRLRHPCRTNSRRSNGWLMCSMDARTPSSRRRARPGAP</sequence>
<name>A0A4D7CA94_9SPHN</name>
<dbReference type="GO" id="GO:0003677">
    <property type="term" value="F:DNA binding"/>
    <property type="evidence" value="ECO:0007669"/>
    <property type="project" value="InterPro"/>
</dbReference>
<keyword evidence="2" id="KW-1185">Reference proteome</keyword>
<dbReference type="AlphaFoldDB" id="A0A4D7CA94"/>
<evidence type="ECO:0008006" key="3">
    <source>
        <dbReference type="Google" id="ProtNLM"/>
    </source>
</evidence>
<reference evidence="2" key="1">
    <citation type="submission" date="2019-04" db="EMBL/GenBank/DDBJ databases">
        <title>Complete genome sequence of Sphingomonas sp. W1-2-3.</title>
        <authorList>
            <person name="Im W.T."/>
        </authorList>
    </citation>
    <scope>NUCLEOTIDE SEQUENCE [LARGE SCALE GENOMIC DNA]</scope>
    <source>
        <strain evidence="2">W1-2-3</strain>
    </source>
</reference>
<dbReference type="KEGG" id="hgn:E6W36_13940"/>
<dbReference type="EMBL" id="CP039704">
    <property type="protein sequence ID" value="QCI80207.1"/>
    <property type="molecule type" value="Genomic_DNA"/>
</dbReference>
<dbReference type="PANTHER" id="PTHR38767">
    <property type="entry name" value="DNA POLYMERASE III SUBUNIT CHI"/>
    <property type="match status" value="1"/>
</dbReference>
<evidence type="ECO:0000313" key="1">
    <source>
        <dbReference type="EMBL" id="QCI80207.1"/>
    </source>
</evidence>
<dbReference type="GO" id="GO:0003887">
    <property type="term" value="F:DNA-directed DNA polymerase activity"/>
    <property type="evidence" value="ECO:0007669"/>
    <property type="project" value="InterPro"/>
</dbReference>
<dbReference type="GO" id="GO:0006260">
    <property type="term" value="P:DNA replication"/>
    <property type="evidence" value="ECO:0007669"/>
    <property type="project" value="InterPro"/>
</dbReference>
<dbReference type="PANTHER" id="PTHR38767:SF1">
    <property type="entry name" value="DNA POLYMERASE III SUBUNIT CHI"/>
    <property type="match status" value="1"/>
</dbReference>
<protein>
    <recommendedName>
        <fullName evidence="3">DNA polymerase III subunit chi</fullName>
    </recommendedName>
</protein>
<dbReference type="Proteomes" id="UP000298714">
    <property type="component" value="Chromosome"/>
</dbReference>
<organism evidence="1 2">
    <name type="scientific">Hankyongella ginsenosidimutans</name>
    <dbReference type="NCBI Taxonomy" id="1763828"/>
    <lineage>
        <taxon>Bacteria</taxon>
        <taxon>Pseudomonadati</taxon>
        <taxon>Pseudomonadota</taxon>
        <taxon>Alphaproteobacteria</taxon>
        <taxon>Sphingomonadales</taxon>
        <taxon>Sphingomonadaceae</taxon>
        <taxon>Hankyongella</taxon>
    </lineage>
</organism>
<dbReference type="Gene3D" id="3.40.50.10110">
    <property type="entry name" value="DNA polymerase III subunit chi"/>
    <property type="match status" value="1"/>
</dbReference>
<gene>
    <name evidence="1" type="ORF">E6W36_13940</name>
</gene>
<evidence type="ECO:0000313" key="2">
    <source>
        <dbReference type="Proteomes" id="UP000298714"/>
    </source>
</evidence>
<dbReference type="InterPro" id="IPR007459">
    <property type="entry name" value="DNA_pol3_chi"/>
</dbReference>